<evidence type="ECO:0000259" key="1">
    <source>
        <dbReference type="PROSITE" id="PS50983"/>
    </source>
</evidence>
<keyword evidence="3" id="KW-1185">Reference proteome</keyword>
<dbReference type="AlphaFoldDB" id="A0A0X3APA7"/>
<protein>
    <submittedName>
        <fullName evidence="2">Iron complex transport system substrate-binding protein</fullName>
    </submittedName>
</protein>
<name>A0A0X3APA7_9FLAO</name>
<dbReference type="InterPro" id="IPR002491">
    <property type="entry name" value="ABC_transptr_periplasmic_BD"/>
</dbReference>
<gene>
    <name evidence="2" type="ORF">Ga0061079_1042</name>
</gene>
<proteinExistence type="predicted"/>
<dbReference type="Gene3D" id="3.40.50.1980">
    <property type="entry name" value="Nitrogenase molybdenum iron protein domain"/>
    <property type="match status" value="2"/>
</dbReference>
<accession>A0A0X3APA7</accession>
<dbReference type="GO" id="GO:0071281">
    <property type="term" value="P:cellular response to iron ion"/>
    <property type="evidence" value="ECO:0007669"/>
    <property type="project" value="TreeGrafter"/>
</dbReference>
<dbReference type="Proteomes" id="UP000182761">
    <property type="component" value="Unassembled WGS sequence"/>
</dbReference>
<dbReference type="SUPFAM" id="SSF53807">
    <property type="entry name" value="Helical backbone' metal receptor"/>
    <property type="match status" value="1"/>
</dbReference>
<sequence length="363" mass="41439">MCVFSSFGKKLVTSIMKKIFVCILFLIVLFSCRKSFQTSIISKNEYATNFSIQTQDKQVTIISAGNCVVFPKDYKSKRCVITTTSASAYIDALGEINSIVGVCSPHYFYNPKIKEKIKNQSIEDIGNDATLNFEKILALQPDLIISGHNPTYEKILNQLSKQGIKILYVEEFMELHPLGKTEYLKLFGTVFKQYHKADSLYTFVKKNYEKLKEKASHATTKPTVFTGIMYGDSWYMAGGKSFLATLFKDAGAHYLWQDNKKSGSIPMTFEEVLSKAKNAELWIGTSNFKSKKDLLNGHSNYAWFEAYKSGNVYALNNRENQLQANDYYEYGSIYADKVLSDLIKIIHPEIIPEYELTYLRKLE</sequence>
<evidence type="ECO:0000313" key="2">
    <source>
        <dbReference type="EMBL" id="CVK15885.1"/>
    </source>
</evidence>
<dbReference type="STRING" id="1586267.GCA_001418685_00719"/>
<evidence type="ECO:0000313" key="3">
    <source>
        <dbReference type="Proteomes" id="UP000182761"/>
    </source>
</evidence>
<reference evidence="2 3" key="1">
    <citation type="submission" date="2016-01" db="EMBL/GenBank/DDBJ databases">
        <authorList>
            <person name="McClelland M."/>
            <person name="Jain A."/>
            <person name="Saraogi P."/>
            <person name="Mendelson R."/>
            <person name="Westerman R."/>
            <person name="SanMiguel P."/>
            <person name="Csonka L."/>
        </authorList>
    </citation>
    <scope>NUCLEOTIDE SEQUENCE [LARGE SCALE GENOMIC DNA]</scope>
    <source>
        <strain evidence="2 3">R-53146</strain>
    </source>
</reference>
<organism evidence="2 3">
    <name type="scientific">Apibacter mensalis</name>
    <dbReference type="NCBI Taxonomy" id="1586267"/>
    <lineage>
        <taxon>Bacteria</taxon>
        <taxon>Pseudomonadati</taxon>
        <taxon>Bacteroidota</taxon>
        <taxon>Flavobacteriia</taxon>
        <taxon>Flavobacteriales</taxon>
        <taxon>Weeksellaceae</taxon>
        <taxon>Apibacter</taxon>
    </lineage>
</organism>
<dbReference type="OrthoDB" id="9812528at2"/>
<dbReference type="EMBL" id="FCOR01000004">
    <property type="protein sequence ID" value="CVK15885.1"/>
    <property type="molecule type" value="Genomic_DNA"/>
</dbReference>
<dbReference type="PROSITE" id="PS50983">
    <property type="entry name" value="FE_B12_PBP"/>
    <property type="match status" value="1"/>
</dbReference>
<dbReference type="PANTHER" id="PTHR30535:SF34">
    <property type="entry name" value="MOLYBDATE-BINDING PROTEIN MOLA"/>
    <property type="match status" value="1"/>
</dbReference>
<dbReference type="InterPro" id="IPR050902">
    <property type="entry name" value="ABC_Transporter_SBP"/>
</dbReference>
<feature type="domain" description="Fe/B12 periplasmic-binding" evidence="1">
    <location>
        <begin position="78"/>
        <end position="350"/>
    </location>
</feature>
<dbReference type="Pfam" id="PF01497">
    <property type="entry name" value="Peripla_BP_2"/>
    <property type="match status" value="1"/>
</dbReference>
<dbReference type="PANTHER" id="PTHR30535">
    <property type="entry name" value="VITAMIN B12-BINDING PROTEIN"/>
    <property type="match status" value="1"/>
</dbReference>